<protein>
    <recommendedName>
        <fullName evidence="2">DUF5683 domain-containing protein</fullName>
    </recommendedName>
</protein>
<feature type="domain" description="DUF5683" evidence="2">
    <location>
        <begin position="1"/>
        <end position="141"/>
    </location>
</feature>
<dbReference type="STRING" id="1232681.ADIS_1171"/>
<name>R7ZWB3_9BACT</name>
<keyword evidence="4" id="KW-1185">Reference proteome</keyword>
<dbReference type="PATRIC" id="fig|1288963.3.peg.1168"/>
<organism evidence="3 4">
    <name type="scientific">Lunatimonas lonarensis</name>
    <dbReference type="NCBI Taxonomy" id="1232681"/>
    <lineage>
        <taxon>Bacteria</taxon>
        <taxon>Pseudomonadati</taxon>
        <taxon>Bacteroidota</taxon>
        <taxon>Cytophagia</taxon>
        <taxon>Cytophagales</taxon>
        <taxon>Cyclobacteriaceae</taxon>
    </lineage>
</organism>
<proteinExistence type="predicted"/>
<feature type="transmembrane region" description="Helical" evidence="1">
    <location>
        <begin position="84"/>
        <end position="102"/>
    </location>
</feature>
<keyword evidence="1" id="KW-0472">Membrane</keyword>
<keyword evidence="1" id="KW-0812">Transmembrane</keyword>
<dbReference type="Pfam" id="PF18935">
    <property type="entry name" value="DUF5683"/>
    <property type="match status" value="1"/>
</dbReference>
<keyword evidence="1" id="KW-1133">Transmembrane helix</keyword>
<comment type="caution">
    <text evidence="3">The sequence shown here is derived from an EMBL/GenBank/DDBJ whole genome shotgun (WGS) entry which is preliminary data.</text>
</comment>
<reference evidence="3 4" key="1">
    <citation type="submission" date="2013-02" db="EMBL/GenBank/DDBJ databases">
        <title>A novel strain isolated from Lonar lake, Maharashtra, India.</title>
        <authorList>
            <person name="Singh A."/>
        </authorList>
    </citation>
    <scope>NUCLEOTIDE SEQUENCE [LARGE SCALE GENOMIC DNA]</scope>
    <source>
        <strain evidence="3 4">AK24</strain>
    </source>
</reference>
<dbReference type="EMBL" id="AQHR01000040">
    <property type="protein sequence ID" value="EON78308.1"/>
    <property type="molecule type" value="Genomic_DNA"/>
</dbReference>
<dbReference type="Proteomes" id="UP000013909">
    <property type="component" value="Unassembled WGS sequence"/>
</dbReference>
<evidence type="ECO:0000256" key="1">
    <source>
        <dbReference type="SAM" id="Phobius"/>
    </source>
</evidence>
<dbReference type="AlphaFoldDB" id="R7ZWB3"/>
<evidence type="ECO:0000259" key="2">
    <source>
        <dbReference type="Pfam" id="PF18935"/>
    </source>
</evidence>
<feature type="transmembrane region" description="Helical" evidence="1">
    <location>
        <begin position="20"/>
        <end position="37"/>
    </location>
</feature>
<evidence type="ECO:0000313" key="4">
    <source>
        <dbReference type="Proteomes" id="UP000013909"/>
    </source>
</evidence>
<sequence>MFYALLFPGGGQIYNEKVWKVPLIYGGVLTSIYFFEFNNRRYKNFVRALEIVRDPTSPEQNPFPNLNQDGIIRNVNYWRRNRDSMYLVFLGIYALGFVDAFVDAHLSGFDISDDLTFKIEPSVEPLFANQTSIGVSFKIKF</sequence>
<accession>R7ZWB3</accession>
<gene>
    <name evidence="3" type="ORF">ADIS_1171</name>
</gene>
<dbReference type="InterPro" id="IPR043738">
    <property type="entry name" value="DUF5683"/>
</dbReference>
<evidence type="ECO:0000313" key="3">
    <source>
        <dbReference type="EMBL" id="EON78308.1"/>
    </source>
</evidence>